<dbReference type="InterPro" id="IPR036775">
    <property type="entry name" value="DNA_pol_Y-fam_lit_finger_sf"/>
</dbReference>
<sequence length="404" mass="44737">MDRIIFHIDVNSAYLSWTSVEHLKNGDGIDLRDIPAIIGGDQKSRHGVVLAKSGPAKVFHVRTGEPVVDALRKCPNLVIEPPDHHLYHEYSRRLMELLSEYSPDLEQVSVDECYMDFSGMTRHYASPVAAATSIKDRICSELGFTVNIGISSNKLLAKMASDFEKPNRVHTLFPQEIPAKMWPLPVEELFMVGRSSAQLLHKLEILTIGDLARTDPALLTAHLKSHGRLIWEYANGIDDTPVIGTPAEAKGIGNSTTLPQDVTTLPEAQIILRSLSESVSERLRNAGQLAGMVSVEIKYSDFTVFSHQAQLPVPSNTNASIYECAGRLFGELWNHGPIRLLGIRTSKLVPADTPIQISLFDLEKPVSEKQKKLDAALDQIRRKYGNTAVVRGSLMERGEDDGEM</sequence>
<dbReference type="GO" id="GO:0006261">
    <property type="term" value="P:DNA-templated DNA replication"/>
    <property type="evidence" value="ECO:0007669"/>
    <property type="project" value="UniProtKB-UniRule"/>
</dbReference>
<keyword evidence="2" id="KW-0239">DNA-directed DNA polymerase</keyword>
<dbReference type="EC" id="2.7.7.7" evidence="2"/>
<dbReference type="SUPFAM" id="SSF56672">
    <property type="entry name" value="DNA/RNA polymerases"/>
    <property type="match status" value="1"/>
</dbReference>
<keyword evidence="2" id="KW-0515">Mutator protein</keyword>
<dbReference type="GO" id="GO:0003684">
    <property type="term" value="F:damaged DNA binding"/>
    <property type="evidence" value="ECO:0007669"/>
    <property type="project" value="InterPro"/>
</dbReference>
<evidence type="ECO:0000256" key="2">
    <source>
        <dbReference type="HAMAP-Rule" id="MF_01113"/>
    </source>
</evidence>
<comment type="function">
    <text evidence="2">Poorly processive, error-prone DNA polymerase involved in untargeted mutagenesis. Copies undamaged DNA at stalled replication forks, which arise in vivo from mismatched or misaligned primer ends. These misaligned primers can be extended by PolIV. Exhibits no 3'-5' exonuclease (proofreading) activity. May be involved in translesional synthesis, in conjunction with the beta clamp from PolIII.</text>
</comment>
<name>A0A949NE94_9FIRM</name>
<dbReference type="CDD" id="cd03586">
    <property type="entry name" value="PolY_Pol_IV_kappa"/>
    <property type="match status" value="1"/>
</dbReference>
<dbReference type="InterPro" id="IPR017961">
    <property type="entry name" value="DNA_pol_Y-fam_little_finger"/>
</dbReference>
<dbReference type="AlphaFoldDB" id="A0A949NE94"/>
<dbReference type="GO" id="GO:0009432">
    <property type="term" value="P:SOS response"/>
    <property type="evidence" value="ECO:0007669"/>
    <property type="project" value="TreeGrafter"/>
</dbReference>
<feature type="site" description="Substrate discrimination" evidence="2">
    <location>
        <position position="14"/>
    </location>
</feature>
<keyword evidence="5" id="KW-1185">Reference proteome</keyword>
<feature type="active site" evidence="2">
    <location>
        <position position="112"/>
    </location>
</feature>
<dbReference type="RefSeq" id="WP_238721064.1">
    <property type="nucleotide sequence ID" value="NZ_JAHQCW010000007.1"/>
</dbReference>
<dbReference type="InterPro" id="IPR043128">
    <property type="entry name" value="Rev_trsase/Diguanyl_cyclase"/>
</dbReference>
<keyword evidence="2" id="KW-0479">Metal-binding</keyword>
<comment type="caution">
    <text evidence="4">The sequence shown here is derived from an EMBL/GenBank/DDBJ whole genome shotgun (WGS) entry which is preliminary data.</text>
</comment>
<keyword evidence="2" id="KW-0460">Magnesium</keyword>
<dbReference type="SUPFAM" id="SSF100879">
    <property type="entry name" value="Lesion bypass DNA polymerase (Y-family), little finger domain"/>
    <property type="match status" value="1"/>
</dbReference>
<dbReference type="HAMAP" id="MF_01113">
    <property type="entry name" value="DNApol_IV"/>
    <property type="match status" value="1"/>
</dbReference>
<dbReference type="InterPro" id="IPR001126">
    <property type="entry name" value="UmuC"/>
</dbReference>
<protein>
    <recommendedName>
        <fullName evidence="2">DNA polymerase IV</fullName>
        <shortName evidence="2">Pol IV</shortName>
        <ecNumber evidence="2">2.7.7.7</ecNumber>
    </recommendedName>
</protein>
<feature type="binding site" evidence="2">
    <location>
        <position position="111"/>
    </location>
    <ligand>
        <name>Mg(2+)</name>
        <dbReference type="ChEBI" id="CHEBI:18420"/>
    </ligand>
</feature>
<keyword evidence="2" id="KW-0238">DNA-binding</keyword>
<dbReference type="InterPro" id="IPR043502">
    <property type="entry name" value="DNA/RNA_pol_sf"/>
</dbReference>
<proteinExistence type="inferred from homology"/>
<keyword evidence="2" id="KW-0235">DNA replication</keyword>
<evidence type="ECO:0000259" key="3">
    <source>
        <dbReference type="PROSITE" id="PS50173"/>
    </source>
</evidence>
<comment type="subcellular location">
    <subcellularLocation>
        <location evidence="2">Cytoplasm</location>
    </subcellularLocation>
</comment>
<dbReference type="InterPro" id="IPR022880">
    <property type="entry name" value="DNApol_IV"/>
</dbReference>
<keyword evidence="2" id="KW-0808">Transferase</keyword>
<comment type="subunit">
    <text evidence="2">Monomer.</text>
</comment>
<dbReference type="PANTHER" id="PTHR11076:SF33">
    <property type="entry name" value="DNA POLYMERASE KAPPA"/>
    <property type="match status" value="1"/>
</dbReference>
<dbReference type="GO" id="GO:0000287">
    <property type="term" value="F:magnesium ion binding"/>
    <property type="evidence" value="ECO:0007669"/>
    <property type="project" value="UniProtKB-UniRule"/>
</dbReference>
<feature type="domain" description="UmuC" evidence="3">
    <location>
        <begin position="5"/>
        <end position="193"/>
    </location>
</feature>
<gene>
    <name evidence="2" type="primary">dinB</name>
    <name evidence="4" type="ORF">KTH89_06235</name>
</gene>
<dbReference type="InterPro" id="IPR050116">
    <property type="entry name" value="DNA_polymerase-Y"/>
</dbReference>
<evidence type="ECO:0000313" key="5">
    <source>
        <dbReference type="Proteomes" id="UP000712157"/>
    </source>
</evidence>
<dbReference type="GO" id="GO:0005829">
    <property type="term" value="C:cytosol"/>
    <property type="evidence" value="ECO:0007669"/>
    <property type="project" value="TreeGrafter"/>
</dbReference>
<dbReference type="Pfam" id="PF11799">
    <property type="entry name" value="IMS_C"/>
    <property type="match status" value="1"/>
</dbReference>
<comment type="catalytic activity">
    <reaction evidence="2">
        <text>DNA(n) + a 2'-deoxyribonucleoside 5'-triphosphate = DNA(n+1) + diphosphate</text>
        <dbReference type="Rhea" id="RHEA:22508"/>
        <dbReference type="Rhea" id="RHEA-COMP:17339"/>
        <dbReference type="Rhea" id="RHEA-COMP:17340"/>
        <dbReference type="ChEBI" id="CHEBI:33019"/>
        <dbReference type="ChEBI" id="CHEBI:61560"/>
        <dbReference type="ChEBI" id="CHEBI:173112"/>
        <dbReference type="EC" id="2.7.7.7"/>
    </reaction>
</comment>
<dbReference type="Gene3D" id="3.30.70.270">
    <property type="match status" value="1"/>
</dbReference>
<accession>A0A949NE94</accession>
<dbReference type="GO" id="GO:0006281">
    <property type="term" value="P:DNA repair"/>
    <property type="evidence" value="ECO:0007669"/>
    <property type="project" value="UniProtKB-UniRule"/>
</dbReference>
<dbReference type="Gene3D" id="1.10.150.20">
    <property type="entry name" value="5' to 3' exonuclease, C-terminal subdomain"/>
    <property type="match status" value="1"/>
</dbReference>
<dbReference type="Pfam" id="PF00817">
    <property type="entry name" value="IMS"/>
    <property type="match status" value="1"/>
</dbReference>
<evidence type="ECO:0000256" key="1">
    <source>
        <dbReference type="ARBA" id="ARBA00010945"/>
    </source>
</evidence>
<dbReference type="PANTHER" id="PTHR11076">
    <property type="entry name" value="DNA REPAIR POLYMERASE UMUC / TRANSFERASE FAMILY MEMBER"/>
    <property type="match status" value="1"/>
</dbReference>
<dbReference type="Gene3D" id="3.30.1490.100">
    <property type="entry name" value="DNA polymerase, Y-family, little finger domain"/>
    <property type="match status" value="1"/>
</dbReference>
<keyword evidence="2" id="KW-0548">Nucleotidyltransferase</keyword>
<reference evidence="4" key="1">
    <citation type="submission" date="2021-06" db="EMBL/GenBank/DDBJ databases">
        <title>Description of novel taxa of the family Lachnospiraceae.</title>
        <authorList>
            <person name="Chaplin A.V."/>
            <person name="Sokolova S.R."/>
            <person name="Pikina A.P."/>
            <person name="Korzhanova M."/>
            <person name="Belova V."/>
            <person name="Korostin D."/>
            <person name="Efimov B.A."/>
        </authorList>
    </citation>
    <scope>NUCLEOTIDE SEQUENCE</scope>
    <source>
        <strain evidence="4">ASD5720</strain>
    </source>
</reference>
<keyword evidence="2" id="KW-0234">DNA repair</keyword>
<comment type="similarity">
    <text evidence="1 2">Belongs to the DNA polymerase type-Y family.</text>
</comment>
<dbReference type="Proteomes" id="UP000712157">
    <property type="component" value="Unassembled WGS sequence"/>
</dbReference>
<comment type="cofactor">
    <cofactor evidence="2">
        <name>Mg(2+)</name>
        <dbReference type="ChEBI" id="CHEBI:18420"/>
    </cofactor>
    <text evidence="2">Binds 2 magnesium ions per subunit.</text>
</comment>
<dbReference type="PROSITE" id="PS50173">
    <property type="entry name" value="UMUC"/>
    <property type="match status" value="1"/>
</dbReference>
<keyword evidence="2" id="KW-0963">Cytoplasm</keyword>
<dbReference type="EMBL" id="JAHQCW010000007">
    <property type="protein sequence ID" value="MBU9736129.1"/>
    <property type="molecule type" value="Genomic_DNA"/>
</dbReference>
<keyword evidence="2" id="KW-0227">DNA damage</keyword>
<organism evidence="4 5">
    <name type="scientific">Diplocloster agilis</name>
    <dbReference type="NCBI Taxonomy" id="2850323"/>
    <lineage>
        <taxon>Bacteria</taxon>
        <taxon>Bacillati</taxon>
        <taxon>Bacillota</taxon>
        <taxon>Clostridia</taxon>
        <taxon>Lachnospirales</taxon>
        <taxon>Lachnospiraceae</taxon>
        <taxon>Diplocloster</taxon>
    </lineage>
</organism>
<dbReference type="GO" id="GO:0042276">
    <property type="term" value="P:error-prone translesion synthesis"/>
    <property type="evidence" value="ECO:0007669"/>
    <property type="project" value="TreeGrafter"/>
</dbReference>
<dbReference type="Gene3D" id="3.40.1170.60">
    <property type="match status" value="1"/>
</dbReference>
<feature type="binding site" evidence="2">
    <location>
        <position position="9"/>
    </location>
    <ligand>
        <name>Mg(2+)</name>
        <dbReference type="ChEBI" id="CHEBI:18420"/>
    </ligand>
</feature>
<dbReference type="GO" id="GO:0003887">
    <property type="term" value="F:DNA-directed DNA polymerase activity"/>
    <property type="evidence" value="ECO:0007669"/>
    <property type="project" value="UniProtKB-UniRule"/>
</dbReference>
<evidence type="ECO:0000313" key="4">
    <source>
        <dbReference type="EMBL" id="MBU9736129.1"/>
    </source>
</evidence>